<accession>A0A1W2KR71</accession>
<dbReference type="GO" id="GO:0008174">
    <property type="term" value="F:mRNA methyltransferase activity"/>
    <property type="evidence" value="ECO:0007669"/>
    <property type="project" value="UniProtKB-UniRule"/>
</dbReference>
<keyword evidence="3" id="KW-0548">Nucleotidyltransferase</keyword>
<evidence type="ECO:0000256" key="1">
    <source>
        <dbReference type="ARBA" id="ARBA00022484"/>
    </source>
</evidence>
<feature type="region of interest" description="Disordered" evidence="9">
    <location>
        <begin position="3661"/>
        <end position="3714"/>
    </location>
</feature>
<dbReference type="CDD" id="cd23255">
    <property type="entry name" value="Endornaviridae_RdRp"/>
    <property type="match status" value="1"/>
</dbReference>
<dbReference type="InterPro" id="IPR001788">
    <property type="entry name" value="RNA-dep_RNA_pol_alsuvir"/>
</dbReference>
<evidence type="ECO:0000256" key="8">
    <source>
        <dbReference type="ARBA" id="ARBA00047984"/>
    </source>
</evidence>
<evidence type="ECO:0000259" key="10">
    <source>
        <dbReference type="PROSITE" id="PS50507"/>
    </source>
</evidence>
<keyword evidence="1" id="KW-0696">RNA-directed RNA polymerase</keyword>
<dbReference type="Pfam" id="PF01443">
    <property type="entry name" value="Viral_helicase1"/>
    <property type="match status" value="1"/>
</dbReference>
<comment type="catalytic activity">
    <reaction evidence="8">
        <text>ATP + H2O = ADP + phosphate + H(+)</text>
        <dbReference type="Rhea" id="RHEA:13065"/>
        <dbReference type="ChEBI" id="CHEBI:15377"/>
        <dbReference type="ChEBI" id="CHEBI:15378"/>
        <dbReference type="ChEBI" id="CHEBI:30616"/>
        <dbReference type="ChEBI" id="CHEBI:43474"/>
        <dbReference type="ChEBI" id="CHEBI:456216"/>
        <dbReference type="EC" id="3.6.4.13"/>
    </reaction>
</comment>
<dbReference type="InterPro" id="IPR007094">
    <property type="entry name" value="RNA-dir_pol_PSvirus"/>
</dbReference>
<evidence type="ECO:0000256" key="4">
    <source>
        <dbReference type="ARBA" id="ARBA00022741"/>
    </source>
</evidence>
<feature type="domain" description="RdRp catalytic" evidence="10">
    <location>
        <begin position="4626"/>
        <end position="4739"/>
    </location>
</feature>
<dbReference type="SUPFAM" id="SSF53756">
    <property type="entry name" value="UDP-Glycosyltransferase/glycogen phosphorylase"/>
    <property type="match status" value="1"/>
</dbReference>
<evidence type="ECO:0000256" key="3">
    <source>
        <dbReference type="ARBA" id="ARBA00022695"/>
    </source>
</evidence>
<reference evidence="12" key="1">
    <citation type="submission" date="2016-10" db="EMBL/GenBank/DDBJ databases">
        <title>Genome sequencing of endornaviruses infecting Capsicum annuum in Colombia.</title>
        <authorList>
            <person name="Munoz-Baena L."/>
            <person name="Gutierrez P."/>
            <person name="Marin-Montoya M."/>
        </authorList>
    </citation>
    <scope>NUCLEOTIDE SEQUENCE</scope>
    <source>
        <strain evidence="12">Santa Fe</strain>
    </source>
</reference>
<dbReference type="GO" id="GO:0039694">
    <property type="term" value="P:viral RNA genome replication"/>
    <property type="evidence" value="ECO:0007669"/>
    <property type="project" value="InterPro"/>
</dbReference>
<feature type="domain" description="Alphavirus-like MT" evidence="11">
    <location>
        <begin position="349"/>
        <end position="519"/>
    </location>
</feature>
<dbReference type="Gene3D" id="3.40.50.2000">
    <property type="entry name" value="Glycogen Phosphorylase B"/>
    <property type="match status" value="2"/>
</dbReference>
<keyword evidence="4" id="KW-0547">Nucleotide-binding</keyword>
<evidence type="ECO:0000256" key="7">
    <source>
        <dbReference type="ARBA" id="ARBA00022953"/>
    </source>
</evidence>
<evidence type="ECO:0000313" key="12">
    <source>
        <dbReference type="EMBL" id="AQW41906.1"/>
    </source>
</evidence>
<dbReference type="InterPro" id="IPR027351">
    <property type="entry name" value="(+)RNA_virus_helicase_core_dom"/>
</dbReference>
<sequence>MTTKLSRPFALRLLGGSRPPKTQILHGCTGNSIPMKKLNKKNDCSARKAFRQSKFKFKISKNKTICPAVMAHRLEEELEFIQFGPEECVPDLNKVDIRTIRNMMLLFDQDHCHLDVTTEDVVKYLQQSQLQSTEPFYGGPSKMYYANCRPMLLPPSKQDGTKTEAASKLLTGLIKKFGGSVINMVLLDCVNNYNMTPHVYKIGNSYGYKAMELPNVEAAMTCSCCGITNLVWLLDETEGLTKSRCGVCLQPLLVRTMMPECIMWGMLEVIDITQLRVGAIELNNAEITLQLDGQPPLAPATLSKLIDQDLRNLRSVMSRAMSKTIYVPNGLTEYQKKELAIVVPAYKLLPMSGTPNPHAMLAAERRICAVTMGDKVKKGKKILDIGTRINLTGNDSWHGMGPCLDWRDVERYHNRPLTANTCDHTVKECGCMDGQNPLLISVDAMYDIDPTDVISLMHRTGTNQLFFCLSTAEVDFENTNGKLAHGQGEWMRHDDKLITVLRGDDRPYVNNWKLTKLWSTADLIQAGHVELSVQTVKTIGNHIIRVATLVPDGMDCLRTRQVNSQNLTHLNITVPMIDVESWLNVLGPPKMCHKTMKLDLALYRALYSRNLTGGLSFEKLIEFGLGYAHAKYTTKTTTISHQHVTADDVRMHALLACAATRRKFAWVSSALKLNNNSNVFGLDPIEVTKLLSLDLAGTLITDLWRKMLPDGFIKARVDDLVTQVTNWINDSFWDTLDSLSGPSKVFTPNIYVWPTTGHETVLNNERICYHHQQWCDHPIALDNLCECCRLVTSLPNSSRCECCLKDTTAHSCEHKCQGGHEMVPTELTQNCKCCKLNSLTNPCKCCSKKLAKFPDSQQPIGSEIYAQPQVDMAKKINNYKYQGLEKITSFPTHRTTTERPTEISAERLVPQFEPTPTASSIIQLWKTQLGDRAMSSKPINETQQHLTATVTDTNGNAEGNEETAPKALTSAAPDDNEFKTAILELTGLTDFSYVSNLRYGYTEAVASQLALPNEPNPENRIGMSELKYFPMGMHQHHPDLLVAIHTQSVGGEGLCAFYALEHACGIKLSLDHMQSALNCKQQFSTLQIIKYGNMLGYNVAVLTEETIITGKVDPTTDHFVCILHTIEAETGAPHWQPCNVVQTADLESTPCYKGLFTQSNINKQLSLISAEVQGVELTKELIKIVLSLIKRAVPKLSQLKFGRVEMTLHNEDGLWKLSNNRINRHDPGCGLFNFSIDERHTDLVESVCHETVPLQVLDDLESPLNVGTMHNCDVDELRVSLLRNTVLQLRQTWLQAKGIEPRSEDAWVKVFALTHKIGRDTRLLMLQHTKVKSGDVISVDTMFGIQDRVIWKFNDGFQCQDWLPPTIGTQTIKIYINKRSFKSGLIKLMTLSRPHVDFTQFKQLVLTSTCVIGPAGSGKSTMIANNWVDGTIAIAKTTSAVKNLQLKIGGPKNLVMSHEKYAFTQTPIHDLVIDECSMFTWFDLYFSLTELPRTLTMYGDPHQISTIDTFMLGGERILDNITDYVVEKTNLRSTFRYGASVCALLSPLVGELSSKAKHDTKVVDVNLALWDNVELKATINEHNPDVVLTHHNITKQRLMALCPNKRVETIHSFQSMEANSVLIVQYNEGGNSKIYMDKKYAISAITRAKLKVVWVSVEVSNRMTLLDKLRGTELDIIGGGKQPAVTEHSDTLHQTLLDTLQGGINEEETKQPVFPQQSEETSTSYHEMAEVEHQHMSKILNEKVVTTADIETILDGYNMNKQPLLIYNGWADFVEKWSQTLPSNKKMEVREDVGTIKIWLYSLEIIVTVDENREYYSLQLNSPMWLSPMKSIVMEKYRAGLNDEWCKHALGKKYSTVLAKLRPVHRDWFKSVLHWQPEFEVPTTTKLAETKNNQNLKRIVDVDSEGDEWEDALSEDLPEDTQAALEDAALSNLEMNRILTDRQLRNKYPSLANLNYSQIGALLNPAAPMLYPMKSTSLIALVYATLPNVKLTTVVKELDNGFEVTMSTVAQLIVIIAVTGDGLLLEVKGGTLKQKIQEAILELRVRSYNDLAPYAGVKQNGRTLTAPQTQLIQQWYPWLTNLEKRQTSDTAIEVHDLIENGRFDVSGKMNDLLNSMRELRWILKEQGVETSNDIEYVCKVCDDQCMYSDEEIGLESGCVMLETYLGPTATRILRLCSEWAVLQSDIGKQFVVNIRGEQVMIISFGGCSLCSGLKFVCNNQEIMRISPQRTMGNVRRLRLNHSAYPAVLNSIMISMHMNNMAVGNCMNDEPIYLDLLSNVDNALKCPWYELGMLFEKISIAPKYLWRLIADRESQSACKMFEDENNNLLSEIANHIPNIEIPMIVNTPGHRSLNGRPLGVRYKGIKFAIIKFNGKYSCDNQLMAARFAWSYIPTNVMIERYFFVRLNSWPWVIAKLVTLNGKLANIGLGHDFDMPVNSLNLPLSYHESNNTAVNRFLVEKRGEAVLSTMKKTYHIVFVSKTQLQNYGPMLQRDCEGMPIEEQGCDTIDQGFDMLTEQICLKYFYNGLSRGEVSQMITDYPYLSILTSSWANFCTPPDKKHAFRYYQNLTDCNNMMEKMEHAYGVGKQPAETSKEKEGSTRQDIMECVNLQLTEGSGPWYTNQTQDTAEIVTNNVLMGLVQCRLSPCEIAEMMTKAKKKCAHLIMPQMIEQNNQLFGVASEDDYQYKFWYHNSSHLTIINKQLLTMFQTGQCVSTPHGTVVLHSSNRVLGHCIVKVLLLPSWAALPKYVRPNIHDNQQKLVKFKLPDIKNFKQFITTGKAISYKEVSMSLKLYRALSLRMLRPGTTIDDLLAYARTYSHTVAYTISSRSSQQPQFVTELMECCVCVYVESIKLNSAATRVMDIISSTEHPIDNVGKIKNTIWFALVKMLAECYHWLGLDTTIENLIELFASVGKETVGNIIKNVEKLVVVRISKVDTADPIIYYHDDTDQCEMSRTSMDDTRRKVQQVLQHVRESVQWGDQVRKNRNNLVKDNNDNVKPTPTSQLTDKLALRLGKDRDHEIEKLIPNLMECYDSNEMATAVTRVIKNVAKKLELREQPNIISCVGDERWISESTLLEKDKICMNDCFTLDDLRKEIIELRWMYPDECKTWENKLVIFSTIGSRGDIEPYISWGQIIRELGAECRFLVPIDYVGYVNDFGFEAMGLQVNSHDLITTCIEAERSKWNPIRLYKVWKEMFELIENLFKFNHTQLMKFTTGADLIVETPFTHIGMQLAQKLKTPCLFATAYPWEQQAGMTTRADRMTVMEIIAGVAAFAPFKKHIQLWRQNMLQLHNERGIMVHGVGNPMVYLHPKTTKWWETSKTSCCVGYANTMVDRVQDGDKDLCIWASQYKSIAVCFGSMTGKTRQDLTSKVIEKFDNQFRIVVVDGSYNLPANKPNVIAVKEANYNMLFSCVDVVITHGGSGTTHNALRKDCVVLIQPHFGDQLAWLKSVERLNCGGSLSKALSMPADKLMQEFATWQCNAKIVGAQIRSEKFYVNLVSNSVTLWQKAAEHTTNLLADVREPVQSLQLNTSNNVSLLRRAKLKWSDWESEAALTTKLILKSHFKPQFEKTGSSAQLPPSGSADTRRGGPRPQVPPKRVYEYTYGAPKDTSSTPLEQSGIEVIERQERRMHLGIKETEQQTTPLEPRLQLLSDVAATTEEVPIELIDSSSQTTDNNDDSNSSKEDDNVEMDLQPPEPDEIDYAEGFSVEQPPPEPTQVVEDVPMPETVGPPEIQFSVDATNELTSNSMLLLNMFELNPVTDWGPPMEVVTPGRTRLLLAPKSQFDCAKEVLTMAIQTQYDIDELRATNIVQKCYQLWLRVASVPRVNDLKVIIRMLDLKLGLKLPDSNIRFEHKSPTGDTGPVIVVVSGTSLGHCILKEVSILGSKLIKQENCVQMGINRTTETQLNELFERCGGCGDWTKQNLPSLILNEETAEKAWVELNTNYTRQEFLHKLQGTNLVHTADRMEQPIFLARCQQSWSAIFCNEKIVPDRWYWINDGTCWDGAVSVELNKQSFLLTNSADRNWNRDIVTFRTDIRLGIGKSTQKRKPIKKKIIIPGESKVTALNRSTLHESTLNYYGVTLTGIQDESCDLVAVFEYDNRAHHKYDDREFLTKLGAEKCLGLGFELTSELWNKITARVTPLRHMIHKGEHKVALEFSNQAQRLTFTSIAHSSEIDYIAEGNSVYVSLANLDKLKEQCLEEWAIYMGMTNGQVPHIDDVLSKLSNWVPLSEFLSEHGGEVNPNHVFGNINIAQSKIRLIVNPGRTTMKLTNIVKVEMEYDPPKLVHRNMCITLEVMIDRRAGGLEEPEFWKFADDFKQNSVSRWWDAVTIEKPKTKFDASRFSQINTEALTGHGADEVNQIGMIIKGCDTGDATKLAYQAVQEWSNAIDTEPTTVEIASYDIMSLWEDTDFSDWNEKFCPRNEAVVKSTNPATHLRVTNKYTMVQYPIYSRPVLTKAANQEFNAITGRLHNITTYRRQNYNVDKELQKFVATYFDADKADILTSFAQNKLTYNDAKVLDWLRDRPDSNKVAVELEVILEEGMQLHAINRLNVHLKLESLLKAEPASSLKQVKARALLWQCKGYCAIFSHIFKEAKVRLKQMLKPNIVYADGLRADELSARVRLTTGVKYLLENDLAQQDKQTDHEIIKFEMALYKLLGVHDDVITLWHNSHFNWKYKSRTVRGEGDAMRLTGQATTALGNAITNMLVHRRLVNRLGHNLRLFLILGDDGLMFTNTSIDLSRLNNETKIKHNMMCKPHVSNTYGVFCCMIACITQQGNCSLGPDVVRLRRRFECPNGVSETTSENALARAMSYYMMLGATPEVMNEVKVQNLPIQPVKWYDVDSIRSAVAEKYNMSDEEVINEERQLLKMLRERQYFKHEVLHWFEGI</sequence>
<dbReference type="InterPro" id="IPR027417">
    <property type="entry name" value="P-loop_NTPase"/>
</dbReference>
<evidence type="ECO:0000256" key="6">
    <source>
        <dbReference type="ARBA" id="ARBA00022840"/>
    </source>
</evidence>
<dbReference type="EMBL" id="KX977568">
    <property type="protein sequence ID" value="AQW41906.1"/>
    <property type="molecule type" value="Genomic_RNA"/>
</dbReference>
<name>A0A1W2KR71_9VIRU</name>
<dbReference type="GO" id="GO:0003968">
    <property type="term" value="F:RNA-directed RNA polymerase activity"/>
    <property type="evidence" value="ECO:0007669"/>
    <property type="project" value="UniProtKB-KW"/>
</dbReference>
<dbReference type="GO" id="GO:0005524">
    <property type="term" value="F:ATP binding"/>
    <property type="evidence" value="ECO:0007669"/>
    <property type="project" value="UniProtKB-KW"/>
</dbReference>
<protein>
    <submittedName>
        <fullName evidence="12">Polyprotein</fullName>
    </submittedName>
</protein>
<keyword evidence="2" id="KW-0808">Transferase</keyword>
<dbReference type="GO" id="GO:0006351">
    <property type="term" value="P:DNA-templated transcription"/>
    <property type="evidence" value="ECO:0007669"/>
    <property type="project" value="InterPro"/>
</dbReference>
<feature type="compositionally biased region" description="Polar residues" evidence="9">
    <location>
        <begin position="3568"/>
        <end position="3581"/>
    </location>
</feature>
<feature type="region of interest" description="Disordered" evidence="9">
    <location>
        <begin position="3567"/>
        <end position="3596"/>
    </location>
</feature>
<dbReference type="InterPro" id="IPR043502">
    <property type="entry name" value="DNA/RNA_pol_sf"/>
</dbReference>
<dbReference type="GO" id="GO:0003724">
    <property type="term" value="F:RNA helicase activity"/>
    <property type="evidence" value="ECO:0007669"/>
    <property type="project" value="UniProtKB-EC"/>
</dbReference>
<dbReference type="Pfam" id="PF00978">
    <property type="entry name" value="RdRP_2"/>
    <property type="match status" value="1"/>
</dbReference>
<dbReference type="PANTHER" id="PTHR48050:SF13">
    <property type="entry name" value="STEROL 3-BETA-GLUCOSYLTRANSFERASE UGT80A2"/>
    <property type="match status" value="1"/>
</dbReference>
<dbReference type="PANTHER" id="PTHR48050">
    <property type="entry name" value="STEROL 3-BETA-GLUCOSYLTRANSFERASE"/>
    <property type="match status" value="1"/>
</dbReference>
<dbReference type="PROSITE" id="PS51743">
    <property type="entry name" value="ALPHAVIRUS_MT"/>
    <property type="match status" value="1"/>
</dbReference>
<dbReference type="SUPFAM" id="SSF56672">
    <property type="entry name" value="DNA/RNA polymerases"/>
    <property type="match status" value="1"/>
</dbReference>
<proteinExistence type="predicted"/>
<keyword evidence="5" id="KW-0378">Hydrolase</keyword>
<dbReference type="GO" id="GO:0006396">
    <property type="term" value="P:RNA processing"/>
    <property type="evidence" value="ECO:0007669"/>
    <property type="project" value="InterPro"/>
</dbReference>
<dbReference type="GO" id="GO:0016556">
    <property type="term" value="P:mRNA modification"/>
    <property type="evidence" value="ECO:0007669"/>
    <property type="project" value="InterPro"/>
</dbReference>
<evidence type="ECO:0000256" key="9">
    <source>
        <dbReference type="SAM" id="MobiDB-lite"/>
    </source>
</evidence>
<evidence type="ECO:0000256" key="2">
    <source>
        <dbReference type="ARBA" id="ARBA00022679"/>
    </source>
</evidence>
<dbReference type="PROSITE" id="PS50507">
    <property type="entry name" value="RDRP_SSRNA_POS"/>
    <property type="match status" value="1"/>
</dbReference>
<dbReference type="Gene3D" id="3.40.50.300">
    <property type="entry name" value="P-loop containing nucleotide triphosphate hydrolases"/>
    <property type="match status" value="2"/>
</dbReference>
<dbReference type="SUPFAM" id="SSF52540">
    <property type="entry name" value="P-loop containing nucleoside triphosphate hydrolases"/>
    <property type="match status" value="1"/>
</dbReference>
<evidence type="ECO:0000256" key="5">
    <source>
        <dbReference type="ARBA" id="ARBA00022801"/>
    </source>
</evidence>
<keyword evidence="6" id="KW-0067">ATP-binding</keyword>
<keyword evidence="7" id="KW-0693">Viral RNA replication</keyword>
<dbReference type="GO" id="GO:0016787">
    <property type="term" value="F:hydrolase activity"/>
    <property type="evidence" value="ECO:0007669"/>
    <property type="project" value="UniProtKB-KW"/>
</dbReference>
<dbReference type="InterPro" id="IPR050426">
    <property type="entry name" value="Glycosyltransferase_28"/>
</dbReference>
<dbReference type="GO" id="GO:0003723">
    <property type="term" value="F:RNA binding"/>
    <property type="evidence" value="ECO:0007669"/>
    <property type="project" value="InterPro"/>
</dbReference>
<organism evidence="12">
    <name type="scientific">Bell pepper alphaendornavirus</name>
    <dbReference type="NCBI Taxonomy" id="354328"/>
    <lineage>
        <taxon>Viruses</taxon>
        <taxon>Riboviria</taxon>
        <taxon>Orthornavirae</taxon>
        <taxon>Kitrinoviricota</taxon>
        <taxon>Alsuviricetes</taxon>
        <taxon>Martellivirales</taxon>
        <taxon>Endornaviridae</taxon>
        <taxon>Alphaendornavirus</taxon>
        <taxon>Alphaendornavirus capsici</taxon>
    </lineage>
</organism>
<dbReference type="InterPro" id="IPR002588">
    <property type="entry name" value="Alphavirus-like_MT_dom"/>
</dbReference>
<dbReference type="Pfam" id="PF01660">
    <property type="entry name" value="Vmethyltransf"/>
    <property type="match status" value="1"/>
</dbReference>
<evidence type="ECO:0000259" key="11">
    <source>
        <dbReference type="PROSITE" id="PS51743"/>
    </source>
</evidence>